<keyword evidence="5" id="KW-0285">Flavoprotein</keyword>
<dbReference type="AlphaFoldDB" id="A0AAN6XUN8"/>
<evidence type="ECO:0000256" key="5">
    <source>
        <dbReference type="ARBA" id="ARBA00022630"/>
    </source>
</evidence>
<sequence>SVGGTWGDSRLYPGLKTNNLWGTYEFPDFPMSTERFGVKEKEHIPGTVVNTYMKAYAAEFGIDKLLRFNSKVTVAEHHDEGGWTLTVQKKDQDGEETYKLFTRRLVVATGLTSDPFMPHYKGQEEFGGPIFHTKQFKDHADTVKTAKSVTILGAGKSGYDAAYAYATAGVTVNWVIRCMCYTTGHGPTWIAPSFVTPLKKWIEKLANVRALSWFSPCIFADADGYGAMRSFYHNTMAGRFLTNQFWNVLGNDVLTLNNYDGHPETAKLKPWIPAMFTATSFSILNYDQDFYELVRTSGKIHIHISEIDHLSAGQVHLTNGTSFASDAVLSSSGWKIVPPMKFLPDGIESEIGLPHPIIPADSSSPIPEADLGNNHALLAKADKEILARFPRLKDQPVWNKNFVGISSTKGVSSSDPARPDAPLTPYTLYHFIVPASERFLRTRDIAFAGMVSNFSNIITSHLQGLWISAYFQNKLAINPCTAVDNGAKMEDLQYETVLHNRFGKWRYPIDWGNRHPSFIFDAVPYLDLLCRDLGITVHRKGGKGVLAEIYDPYGPEDYRDVVEEWTSKFGEEK</sequence>
<dbReference type="Proteomes" id="UP001301769">
    <property type="component" value="Unassembled WGS sequence"/>
</dbReference>
<evidence type="ECO:0000256" key="1">
    <source>
        <dbReference type="ARBA" id="ARBA00001974"/>
    </source>
</evidence>
<reference evidence="11" key="2">
    <citation type="submission" date="2023-05" db="EMBL/GenBank/DDBJ databases">
        <authorList>
            <consortium name="Lawrence Berkeley National Laboratory"/>
            <person name="Steindorff A."/>
            <person name="Hensen N."/>
            <person name="Bonometti L."/>
            <person name="Westerberg I."/>
            <person name="Brannstrom I.O."/>
            <person name="Guillou S."/>
            <person name="Cros-Aarteil S."/>
            <person name="Calhoun S."/>
            <person name="Haridas S."/>
            <person name="Kuo A."/>
            <person name="Mondo S."/>
            <person name="Pangilinan J."/>
            <person name="Riley R."/>
            <person name="Labutti K."/>
            <person name="Andreopoulos B."/>
            <person name="Lipzen A."/>
            <person name="Chen C."/>
            <person name="Yanf M."/>
            <person name="Daum C."/>
            <person name="Ng V."/>
            <person name="Clum A."/>
            <person name="Ohm R."/>
            <person name="Martin F."/>
            <person name="Silar P."/>
            <person name="Natvig D."/>
            <person name="Lalanne C."/>
            <person name="Gautier V."/>
            <person name="Ament-Velasquez S.L."/>
            <person name="Kruys A."/>
            <person name="Hutchinson M.I."/>
            <person name="Powell A.J."/>
            <person name="Barry K."/>
            <person name="Miller A.N."/>
            <person name="Grigoriev I.V."/>
            <person name="Debuchy R."/>
            <person name="Gladieux P."/>
            <person name="Thoren M.H."/>
            <person name="Johannesson H."/>
        </authorList>
    </citation>
    <scope>NUCLEOTIDE SEQUENCE</scope>
    <source>
        <strain evidence="11">PSN293</strain>
    </source>
</reference>
<keyword evidence="12" id="KW-1185">Reference proteome</keyword>
<keyword evidence="7" id="KW-0521">NADP</keyword>
<evidence type="ECO:0000313" key="12">
    <source>
        <dbReference type="Proteomes" id="UP001301769"/>
    </source>
</evidence>
<dbReference type="SUPFAM" id="SSF51905">
    <property type="entry name" value="FAD/NAD(P)-binding domain"/>
    <property type="match status" value="2"/>
</dbReference>
<dbReference type="Pfam" id="PF13434">
    <property type="entry name" value="Lys_Orn_oxgnase"/>
    <property type="match status" value="1"/>
</dbReference>
<comment type="catalytic activity">
    <reaction evidence="9">
        <text>L-ornithine + NADPH + O2 = N(5)-hydroxy-L-ornithine + NADP(+) + H2O</text>
        <dbReference type="Rhea" id="RHEA:41508"/>
        <dbReference type="ChEBI" id="CHEBI:15377"/>
        <dbReference type="ChEBI" id="CHEBI:15379"/>
        <dbReference type="ChEBI" id="CHEBI:46911"/>
        <dbReference type="ChEBI" id="CHEBI:57783"/>
        <dbReference type="ChEBI" id="CHEBI:58349"/>
        <dbReference type="ChEBI" id="CHEBI:78275"/>
        <dbReference type="EC" id="1.14.13.196"/>
    </reaction>
</comment>
<comment type="pathway">
    <text evidence="2">Siderophore biosynthesis.</text>
</comment>
<comment type="cofactor">
    <cofactor evidence="1">
        <name>FAD</name>
        <dbReference type="ChEBI" id="CHEBI:57692"/>
    </cofactor>
</comment>
<gene>
    <name evidence="11" type="ORF">QBC37DRAFT_433855</name>
</gene>
<name>A0AAN6XUN8_9PEZI</name>
<dbReference type="PANTHER" id="PTHR23023">
    <property type="entry name" value="DIMETHYLANILINE MONOOXYGENASE"/>
    <property type="match status" value="1"/>
</dbReference>
<dbReference type="EC" id="1.14.13.196" evidence="4"/>
<dbReference type="Gene3D" id="3.50.50.60">
    <property type="entry name" value="FAD/NAD(P)-binding domain"/>
    <property type="match status" value="1"/>
</dbReference>
<evidence type="ECO:0000256" key="3">
    <source>
        <dbReference type="ARBA" id="ARBA00007588"/>
    </source>
</evidence>
<comment type="caution">
    <text evidence="11">The sequence shown here is derived from an EMBL/GenBank/DDBJ whole genome shotgun (WGS) entry which is preliminary data.</text>
</comment>
<keyword evidence="8" id="KW-0560">Oxidoreductase</keyword>
<organism evidence="11 12">
    <name type="scientific">Rhypophila decipiens</name>
    <dbReference type="NCBI Taxonomy" id="261697"/>
    <lineage>
        <taxon>Eukaryota</taxon>
        <taxon>Fungi</taxon>
        <taxon>Dikarya</taxon>
        <taxon>Ascomycota</taxon>
        <taxon>Pezizomycotina</taxon>
        <taxon>Sordariomycetes</taxon>
        <taxon>Sordariomycetidae</taxon>
        <taxon>Sordariales</taxon>
        <taxon>Naviculisporaceae</taxon>
        <taxon>Rhypophila</taxon>
    </lineage>
</organism>
<evidence type="ECO:0000313" key="11">
    <source>
        <dbReference type="EMBL" id="KAK4207213.1"/>
    </source>
</evidence>
<feature type="non-terminal residue" evidence="11">
    <location>
        <position position="1"/>
    </location>
</feature>
<evidence type="ECO:0000256" key="2">
    <source>
        <dbReference type="ARBA" id="ARBA00004924"/>
    </source>
</evidence>
<proteinExistence type="inferred from homology"/>
<evidence type="ECO:0000256" key="7">
    <source>
        <dbReference type="ARBA" id="ARBA00022857"/>
    </source>
</evidence>
<dbReference type="EMBL" id="MU858312">
    <property type="protein sequence ID" value="KAK4207213.1"/>
    <property type="molecule type" value="Genomic_DNA"/>
</dbReference>
<keyword evidence="6" id="KW-0274">FAD</keyword>
<dbReference type="InterPro" id="IPR036188">
    <property type="entry name" value="FAD/NAD-bd_sf"/>
</dbReference>
<dbReference type="GO" id="GO:0016491">
    <property type="term" value="F:oxidoreductase activity"/>
    <property type="evidence" value="ECO:0007669"/>
    <property type="project" value="UniProtKB-KW"/>
</dbReference>
<evidence type="ECO:0000256" key="10">
    <source>
        <dbReference type="ARBA" id="ARBA00049248"/>
    </source>
</evidence>
<protein>
    <recommendedName>
        <fullName evidence="4">L-ornithine N(5)-monooxygenase [NAD(P)H]</fullName>
        <ecNumber evidence="4">1.14.13.196</ecNumber>
    </recommendedName>
</protein>
<comment type="catalytic activity">
    <reaction evidence="10">
        <text>L-ornithine + NADH + O2 = N(5)-hydroxy-L-ornithine + NAD(+) + H2O</text>
        <dbReference type="Rhea" id="RHEA:41512"/>
        <dbReference type="ChEBI" id="CHEBI:15377"/>
        <dbReference type="ChEBI" id="CHEBI:15379"/>
        <dbReference type="ChEBI" id="CHEBI:46911"/>
        <dbReference type="ChEBI" id="CHEBI:57540"/>
        <dbReference type="ChEBI" id="CHEBI:57945"/>
        <dbReference type="ChEBI" id="CHEBI:78275"/>
        <dbReference type="EC" id="1.14.13.196"/>
    </reaction>
</comment>
<evidence type="ECO:0000256" key="8">
    <source>
        <dbReference type="ARBA" id="ARBA00023002"/>
    </source>
</evidence>
<comment type="similarity">
    <text evidence="3">Belongs to the lysine N(6)-hydroxylase/L-ornithine N(5)-oxygenase family.</text>
</comment>
<evidence type="ECO:0000256" key="4">
    <source>
        <dbReference type="ARBA" id="ARBA00012881"/>
    </source>
</evidence>
<evidence type="ECO:0000256" key="6">
    <source>
        <dbReference type="ARBA" id="ARBA00022827"/>
    </source>
</evidence>
<dbReference type="InterPro" id="IPR050346">
    <property type="entry name" value="FMO-like"/>
</dbReference>
<reference evidence="11" key="1">
    <citation type="journal article" date="2023" name="Mol. Phylogenet. Evol.">
        <title>Genome-scale phylogeny and comparative genomics of the fungal order Sordariales.</title>
        <authorList>
            <person name="Hensen N."/>
            <person name="Bonometti L."/>
            <person name="Westerberg I."/>
            <person name="Brannstrom I.O."/>
            <person name="Guillou S."/>
            <person name="Cros-Aarteil S."/>
            <person name="Calhoun S."/>
            <person name="Haridas S."/>
            <person name="Kuo A."/>
            <person name="Mondo S."/>
            <person name="Pangilinan J."/>
            <person name="Riley R."/>
            <person name="LaButti K."/>
            <person name="Andreopoulos B."/>
            <person name="Lipzen A."/>
            <person name="Chen C."/>
            <person name="Yan M."/>
            <person name="Daum C."/>
            <person name="Ng V."/>
            <person name="Clum A."/>
            <person name="Steindorff A."/>
            <person name="Ohm R.A."/>
            <person name="Martin F."/>
            <person name="Silar P."/>
            <person name="Natvig D.O."/>
            <person name="Lalanne C."/>
            <person name="Gautier V."/>
            <person name="Ament-Velasquez S.L."/>
            <person name="Kruys A."/>
            <person name="Hutchinson M.I."/>
            <person name="Powell A.J."/>
            <person name="Barry K."/>
            <person name="Miller A.N."/>
            <person name="Grigoriev I.V."/>
            <person name="Debuchy R."/>
            <person name="Gladieux P."/>
            <person name="Hiltunen Thoren M."/>
            <person name="Johannesson H."/>
        </authorList>
    </citation>
    <scope>NUCLEOTIDE SEQUENCE</scope>
    <source>
        <strain evidence="11">PSN293</strain>
    </source>
</reference>
<accession>A0AAN6XUN8</accession>
<dbReference type="InterPro" id="IPR025700">
    <property type="entry name" value="Lys/Orn_oxygenase"/>
</dbReference>
<evidence type="ECO:0000256" key="9">
    <source>
        <dbReference type="ARBA" id="ARBA00047598"/>
    </source>
</evidence>